<keyword evidence="2" id="KW-1133">Transmembrane helix</keyword>
<feature type="transmembrane region" description="Helical" evidence="2">
    <location>
        <begin position="430"/>
        <end position="449"/>
    </location>
</feature>
<keyword evidence="2" id="KW-0472">Membrane</keyword>
<dbReference type="InterPro" id="IPR027417">
    <property type="entry name" value="P-loop_NTPase"/>
</dbReference>
<gene>
    <name evidence="4" type="ORF">HR057_09535</name>
</gene>
<feature type="coiled-coil region" evidence="1">
    <location>
        <begin position="687"/>
        <end position="721"/>
    </location>
</feature>
<dbReference type="PANTHER" id="PTHR41259:SF1">
    <property type="entry name" value="DOUBLE-STRAND BREAK REPAIR RAD50 ATPASE, PUTATIVE-RELATED"/>
    <property type="match status" value="1"/>
</dbReference>
<feature type="coiled-coil region" evidence="1">
    <location>
        <begin position="496"/>
        <end position="628"/>
    </location>
</feature>
<dbReference type="Proteomes" id="UP000625804">
    <property type="component" value="Unassembled WGS sequence"/>
</dbReference>
<dbReference type="EMBL" id="JABTTE010000011">
    <property type="protein sequence ID" value="NSL51992.1"/>
    <property type="molecule type" value="Genomic_DNA"/>
</dbReference>
<organism evidence="4 5">
    <name type="scientific">Calidifontibacillus erzurumensis</name>
    <dbReference type="NCBI Taxonomy" id="2741433"/>
    <lineage>
        <taxon>Bacteria</taxon>
        <taxon>Bacillati</taxon>
        <taxon>Bacillota</taxon>
        <taxon>Bacilli</taxon>
        <taxon>Bacillales</taxon>
        <taxon>Bacillaceae</taxon>
        <taxon>Calidifontibacillus/Schinkia group</taxon>
        <taxon>Calidifontibacillus</taxon>
    </lineage>
</organism>
<keyword evidence="2" id="KW-0812">Transmembrane</keyword>
<evidence type="ECO:0000259" key="3">
    <source>
        <dbReference type="Pfam" id="PF13514"/>
    </source>
</evidence>
<comment type="caution">
    <text evidence="4">The sequence shown here is derived from an EMBL/GenBank/DDBJ whole genome shotgun (WGS) entry which is preliminary data.</text>
</comment>
<feature type="coiled-coil region" evidence="1">
    <location>
        <begin position="277"/>
        <end position="311"/>
    </location>
</feature>
<reference evidence="4" key="1">
    <citation type="submission" date="2020-06" db="EMBL/GenBank/DDBJ databases">
        <title>A novel thermopfilic bacterium from Erzurum, Turkey.</title>
        <authorList>
            <person name="Adiguzel A."/>
            <person name="Ay H."/>
            <person name="Baltaci M.O."/>
        </authorList>
    </citation>
    <scope>NUCLEOTIDE SEQUENCE</scope>
    <source>
        <strain evidence="4">P2</strain>
    </source>
</reference>
<feature type="coiled-coil region" evidence="1">
    <location>
        <begin position="185"/>
        <end position="246"/>
    </location>
</feature>
<dbReference type="RefSeq" id="WP_173731195.1">
    <property type="nucleotide sequence ID" value="NZ_JABTTE010000011.1"/>
</dbReference>
<evidence type="ECO:0000313" key="4">
    <source>
        <dbReference type="EMBL" id="NSL51992.1"/>
    </source>
</evidence>
<dbReference type="PANTHER" id="PTHR41259">
    <property type="entry name" value="DOUBLE-STRAND BREAK REPAIR RAD50 ATPASE, PUTATIVE-RELATED"/>
    <property type="match status" value="1"/>
</dbReference>
<feature type="domain" description="YhaN AAA" evidence="3">
    <location>
        <begin position="1"/>
        <end position="202"/>
    </location>
</feature>
<dbReference type="AlphaFoldDB" id="A0A8J8GE43"/>
<accession>A0A8J8GE43</accession>
<evidence type="ECO:0000256" key="1">
    <source>
        <dbReference type="SAM" id="Coils"/>
    </source>
</evidence>
<dbReference type="Pfam" id="PF13514">
    <property type="entry name" value="AAA_27"/>
    <property type="match status" value="1"/>
</dbReference>
<evidence type="ECO:0000313" key="5">
    <source>
        <dbReference type="Proteomes" id="UP000625804"/>
    </source>
</evidence>
<dbReference type="SUPFAM" id="SSF52540">
    <property type="entry name" value="P-loop containing nucleoside triphosphate hydrolases"/>
    <property type="match status" value="1"/>
</dbReference>
<keyword evidence="1" id="KW-0175">Coiled coil</keyword>
<evidence type="ECO:0000256" key="2">
    <source>
        <dbReference type="SAM" id="Phobius"/>
    </source>
</evidence>
<dbReference type="InterPro" id="IPR038734">
    <property type="entry name" value="YhaN_AAA"/>
</dbReference>
<dbReference type="Gene3D" id="3.40.50.300">
    <property type="entry name" value="P-loop containing nucleotide triphosphate hydrolases"/>
    <property type="match status" value="2"/>
</dbReference>
<protein>
    <submittedName>
        <fullName evidence="4">AAA family ATPase</fullName>
    </submittedName>
</protein>
<keyword evidence="5" id="KW-1185">Reference proteome</keyword>
<name>A0A8J8GE43_9BACI</name>
<feature type="transmembrane region" description="Helical" evidence="2">
    <location>
        <begin position="455"/>
        <end position="473"/>
    </location>
</feature>
<sequence>MHIQSLHLYGFGKFENTVIEIDSSRPLAVFYGQNEAGKSTIMAFIHAIFFGFPTRNQNENRYEPKTGAKFGGKITLMLPDRQVLTIERVAGRSGGEVAVYDEKGNVYGEEMLQSLFRGIDRNLYQAVFSFGMKGLQSIEKITASDLSHYLFAAGATGGETLFELEKKLSKKLEELYKPKGRSPLLNEKLTELEALRNQLKNWDGKIEQYNQLVAEKDELTKRAMELEEKTSELQRLVKEYEKKLMLKPHVEERRKWQIKMKKIGDYEPFPVNGLERLRELQHELRPLKSQEQLLKEKMASLKEELQSMEVCKEILALEPKLRTLKEKEKLYETKLIEKEKIELSLKVEQKEIDSLFEKLGPNLSEEKIREVDTSIASKERLKQLTAKLDRLLEQKKLLDEQFNKTKADLELAEKTVETVKREHEKVRKNSLVVVVLMAAVIAALFSFSFMNDQTLLLIACIIVAGGFFIYQFMMNSGKNQKLVKEQTVFKQKEKMFEETVKQFEKWEVEYRRAEQELSAFCVNNHLPKNWSSSLIANAFDTIEELKRRIRAKEHLLQELKLLENAISAFVEEVKELTEIFQIKVDSAPDALHRMMEIAEAEREKERQLSQLHSKREEYSEEESLLKQKILYIESEIRGLFSSAHVDDEDAFRWKGANYEEYLLVKGKLEELNSYLQSVLKAGEEHYIDEIENESLDYETMIEKIDEKIHEYTLELKRIHSRRAEVVLEIKNLEEGTAHSELVHRFEALKDEFQKNAKQWAVYKVAKDLIERTKSYYRKVRLPQVIETAQNYFSFLTFETYPIIYAPTEQNGFVVERNDGIRFMPQELSQATTEQLYLSLRLSLAHRFDTERALPLLIDDSFVNFDIERAKRAIQLIRNISEERQILFFTCHQHLVDLFNQEEMIPLQSTI</sequence>
<feature type="coiled-coil region" evidence="1">
    <location>
        <begin position="338"/>
        <end position="429"/>
    </location>
</feature>
<proteinExistence type="predicted"/>